<sequence>MLVWNKLDDLKNGSVGVFTGVRGDYLLVFFEGVGEVEIAWQTWIKRSRSGQKAGSVTQFPLVLVYAATCHKSQGLTLASAIVHSAPIFYKVAIFLAVCALFDAKSKHTTPKGCCSKALNFGALNLQILKRVWDDMVEMAITELRGDNELKAKLVEELIEKLLADLLMYYVNMGACQFLRDFRREMPGKKECRTTLAGTAKARKEIKRKTDSVPFQEILQDRSENKKVSHGCLVAFIHKHPGTASLSRVFIKTQLVALCEAYNIRVSARSTKTVLAEALLNAITQHTSIPFTSPVDDRIFKVAERSESDGHIRIRLSRGINVAKYFTDLSRLHI</sequence>
<gene>
    <name evidence="1" type="ORF">OS493_038317</name>
</gene>
<protein>
    <recommendedName>
        <fullName evidence="3">ATP-dependent DNA helicase</fullName>
    </recommendedName>
</protein>
<keyword evidence="2" id="KW-1185">Reference proteome</keyword>
<evidence type="ECO:0000313" key="1">
    <source>
        <dbReference type="EMBL" id="KAJ7350135.1"/>
    </source>
</evidence>
<organism evidence="1 2">
    <name type="scientific">Desmophyllum pertusum</name>
    <dbReference type="NCBI Taxonomy" id="174260"/>
    <lineage>
        <taxon>Eukaryota</taxon>
        <taxon>Metazoa</taxon>
        <taxon>Cnidaria</taxon>
        <taxon>Anthozoa</taxon>
        <taxon>Hexacorallia</taxon>
        <taxon>Scleractinia</taxon>
        <taxon>Caryophylliina</taxon>
        <taxon>Caryophylliidae</taxon>
        <taxon>Desmophyllum</taxon>
    </lineage>
</organism>
<proteinExistence type="predicted"/>
<evidence type="ECO:0000313" key="2">
    <source>
        <dbReference type="Proteomes" id="UP001163046"/>
    </source>
</evidence>
<dbReference type="InterPro" id="IPR027417">
    <property type="entry name" value="P-loop_NTPase"/>
</dbReference>
<name>A0A9X0CGY0_9CNID</name>
<reference evidence="1" key="1">
    <citation type="submission" date="2023-01" db="EMBL/GenBank/DDBJ databases">
        <title>Genome assembly of the deep-sea coral Lophelia pertusa.</title>
        <authorList>
            <person name="Herrera S."/>
            <person name="Cordes E."/>
        </authorList>
    </citation>
    <scope>NUCLEOTIDE SEQUENCE</scope>
    <source>
        <strain evidence="1">USNM1676648</strain>
        <tissue evidence="1">Polyp</tissue>
    </source>
</reference>
<evidence type="ECO:0008006" key="3">
    <source>
        <dbReference type="Google" id="ProtNLM"/>
    </source>
</evidence>
<comment type="caution">
    <text evidence="1">The sequence shown here is derived from an EMBL/GenBank/DDBJ whole genome shotgun (WGS) entry which is preliminary data.</text>
</comment>
<dbReference type="EMBL" id="MU827393">
    <property type="protein sequence ID" value="KAJ7350135.1"/>
    <property type="molecule type" value="Genomic_DNA"/>
</dbReference>
<dbReference type="Proteomes" id="UP001163046">
    <property type="component" value="Unassembled WGS sequence"/>
</dbReference>
<accession>A0A9X0CGY0</accession>
<dbReference type="SUPFAM" id="SSF52540">
    <property type="entry name" value="P-loop containing nucleoside triphosphate hydrolases"/>
    <property type="match status" value="1"/>
</dbReference>
<dbReference type="AlphaFoldDB" id="A0A9X0CGY0"/>